<organism evidence="1 2">
    <name type="scientific">Agrococcus terreus</name>
    <dbReference type="NCBI Taxonomy" id="574649"/>
    <lineage>
        <taxon>Bacteria</taxon>
        <taxon>Bacillati</taxon>
        <taxon>Actinomycetota</taxon>
        <taxon>Actinomycetes</taxon>
        <taxon>Micrococcales</taxon>
        <taxon>Microbacteriaceae</taxon>
        <taxon>Agrococcus</taxon>
    </lineage>
</organism>
<dbReference type="Proteomes" id="UP000626982">
    <property type="component" value="Unassembled WGS sequence"/>
</dbReference>
<dbReference type="RefSeq" id="WP_188714765.1">
    <property type="nucleotide sequence ID" value="NZ_BAABBD010000001.1"/>
</dbReference>
<protein>
    <submittedName>
        <fullName evidence="1">Uncharacterized protein</fullName>
    </submittedName>
</protein>
<reference evidence="2" key="1">
    <citation type="journal article" date="2019" name="Int. J. Syst. Evol. Microbiol.">
        <title>The Global Catalogue of Microorganisms (GCM) 10K type strain sequencing project: providing services to taxonomists for standard genome sequencing and annotation.</title>
        <authorList>
            <consortium name="The Broad Institute Genomics Platform"/>
            <consortium name="The Broad Institute Genome Sequencing Center for Infectious Disease"/>
            <person name="Wu L."/>
            <person name="Ma J."/>
        </authorList>
    </citation>
    <scope>NUCLEOTIDE SEQUENCE [LARGE SCALE GENOMIC DNA]</scope>
    <source>
        <strain evidence="2">CGMCC 1.6960</strain>
    </source>
</reference>
<sequence length="151" mass="15759">MSDPHVLGPGLAPTPFTADEIRAGCPDGHLLVIRAVDADGAATLRANRFEDGDAEGATIAAGAADPDGAWLGEPARARATWLELQAHAAFPADRTTIVAERVALAIGERDCLRYEVASEEGTSTFLFAIEHPGMPLRYAAGGALVEVVAIR</sequence>
<dbReference type="EMBL" id="BMLM01000001">
    <property type="protein sequence ID" value="GGN76682.1"/>
    <property type="molecule type" value="Genomic_DNA"/>
</dbReference>
<name>A0ABQ2K9H6_9MICO</name>
<evidence type="ECO:0000313" key="2">
    <source>
        <dbReference type="Proteomes" id="UP000626982"/>
    </source>
</evidence>
<comment type="caution">
    <text evidence="1">The sequence shown here is derived from an EMBL/GenBank/DDBJ whole genome shotgun (WGS) entry which is preliminary data.</text>
</comment>
<keyword evidence="2" id="KW-1185">Reference proteome</keyword>
<gene>
    <name evidence="1" type="ORF">GCM10010968_00310</name>
</gene>
<proteinExistence type="predicted"/>
<accession>A0ABQ2K9H6</accession>
<evidence type="ECO:0000313" key="1">
    <source>
        <dbReference type="EMBL" id="GGN76682.1"/>
    </source>
</evidence>